<evidence type="ECO:0000259" key="3">
    <source>
        <dbReference type="PROSITE" id="PS50158"/>
    </source>
</evidence>
<evidence type="ECO:0000313" key="4">
    <source>
        <dbReference type="EMBL" id="GBG61864.1"/>
    </source>
</evidence>
<evidence type="ECO:0000256" key="1">
    <source>
        <dbReference type="PROSITE-ProRule" id="PRU00047"/>
    </source>
</evidence>
<comment type="caution">
    <text evidence="4">The sequence shown here is derived from an EMBL/GenBank/DDBJ whole genome shotgun (WGS) entry which is preliminary data.</text>
</comment>
<dbReference type="AlphaFoldDB" id="A0A388JVL3"/>
<evidence type="ECO:0000313" key="5">
    <source>
        <dbReference type="Proteomes" id="UP000265515"/>
    </source>
</evidence>
<protein>
    <recommendedName>
        <fullName evidence="3">CCHC-type domain-containing protein</fullName>
    </recommendedName>
</protein>
<sequence>MDEASQIVKELEVIKEQRAQIQTQADVQGKLDIISRNIELLAKAWDEQYQFSKVQVMTLHSIRLGFRDFAREMMRHVGTEVQARIESIEKFCTGAIEDAKLALPKEEEPHPRREPVKIKFPESYDGKKEENFDNWEANVDTYIYLQHIVPKEQVLIAFHALKDEAANFARSLARATQCENNMVAYSKVTPLHEFFRLLKERFADVTRGVRASDKLQTIHSRQWRSARALKGIMDELVVVPDHGVTKPQVVNLFYRAMPEPLRVHFFEKSRQPTMTYDELRREVVLFEAQSMPISTFWHKDLDKGKKWKGRTISGQVKGKDHLILTLDEGGTDEVPYSQIEWGLEEEDNIGSQGRTYAAGAVGGRPQGREGGQGQGGRALGGRGHGTQGVGGIAKCQEGSRGSRSPPRRGGWHPGLPQGRPWEDLGLEQSVWQMRIDQDQCIYCGDPGHIIKFCPKYREAWYAAQAAKGNRW</sequence>
<keyword evidence="1" id="KW-0862">Zinc</keyword>
<dbReference type="SUPFAM" id="SSF57756">
    <property type="entry name" value="Retrovirus zinc finger-like domains"/>
    <property type="match status" value="1"/>
</dbReference>
<organism evidence="4 5">
    <name type="scientific">Chara braunii</name>
    <name type="common">Braun's stonewort</name>
    <dbReference type="NCBI Taxonomy" id="69332"/>
    <lineage>
        <taxon>Eukaryota</taxon>
        <taxon>Viridiplantae</taxon>
        <taxon>Streptophyta</taxon>
        <taxon>Charophyceae</taxon>
        <taxon>Charales</taxon>
        <taxon>Characeae</taxon>
        <taxon>Chara</taxon>
    </lineage>
</organism>
<feature type="domain" description="CCHC-type" evidence="3">
    <location>
        <begin position="440"/>
        <end position="455"/>
    </location>
</feature>
<feature type="region of interest" description="Disordered" evidence="2">
    <location>
        <begin position="359"/>
        <end position="421"/>
    </location>
</feature>
<dbReference type="Proteomes" id="UP000265515">
    <property type="component" value="Unassembled WGS sequence"/>
</dbReference>
<dbReference type="EMBL" id="BFEA01000023">
    <property type="protein sequence ID" value="GBG61864.1"/>
    <property type="molecule type" value="Genomic_DNA"/>
</dbReference>
<dbReference type="Gene3D" id="4.10.60.10">
    <property type="entry name" value="Zinc finger, CCHC-type"/>
    <property type="match status" value="1"/>
</dbReference>
<dbReference type="GO" id="GO:0008270">
    <property type="term" value="F:zinc ion binding"/>
    <property type="evidence" value="ECO:0007669"/>
    <property type="project" value="UniProtKB-KW"/>
</dbReference>
<dbReference type="InterPro" id="IPR001878">
    <property type="entry name" value="Znf_CCHC"/>
</dbReference>
<dbReference type="PROSITE" id="PS50158">
    <property type="entry name" value="ZF_CCHC"/>
    <property type="match status" value="1"/>
</dbReference>
<evidence type="ECO:0000256" key="2">
    <source>
        <dbReference type="SAM" id="MobiDB-lite"/>
    </source>
</evidence>
<dbReference type="Gramene" id="GBG61864">
    <property type="protein sequence ID" value="GBG61864"/>
    <property type="gene ID" value="CBR_g23817"/>
</dbReference>
<name>A0A388JVL3_CHABU</name>
<feature type="compositionally biased region" description="Gly residues" evidence="2">
    <location>
        <begin position="360"/>
        <end position="391"/>
    </location>
</feature>
<reference evidence="4 5" key="1">
    <citation type="journal article" date="2018" name="Cell">
        <title>The Chara Genome: Secondary Complexity and Implications for Plant Terrestrialization.</title>
        <authorList>
            <person name="Nishiyama T."/>
            <person name="Sakayama H."/>
            <person name="Vries J.D."/>
            <person name="Buschmann H."/>
            <person name="Saint-Marcoux D."/>
            <person name="Ullrich K.K."/>
            <person name="Haas F.B."/>
            <person name="Vanderstraeten L."/>
            <person name="Becker D."/>
            <person name="Lang D."/>
            <person name="Vosolsobe S."/>
            <person name="Rombauts S."/>
            <person name="Wilhelmsson P.K.I."/>
            <person name="Janitza P."/>
            <person name="Kern R."/>
            <person name="Heyl A."/>
            <person name="Rumpler F."/>
            <person name="Villalobos L.I.A.C."/>
            <person name="Clay J.M."/>
            <person name="Skokan R."/>
            <person name="Toyoda A."/>
            <person name="Suzuki Y."/>
            <person name="Kagoshima H."/>
            <person name="Schijlen E."/>
            <person name="Tajeshwar N."/>
            <person name="Catarino B."/>
            <person name="Hetherington A.J."/>
            <person name="Saltykova A."/>
            <person name="Bonnot C."/>
            <person name="Breuninger H."/>
            <person name="Symeonidi A."/>
            <person name="Radhakrishnan G.V."/>
            <person name="Van Nieuwerburgh F."/>
            <person name="Deforce D."/>
            <person name="Chang C."/>
            <person name="Karol K.G."/>
            <person name="Hedrich R."/>
            <person name="Ulvskov P."/>
            <person name="Glockner G."/>
            <person name="Delwiche C.F."/>
            <person name="Petrasek J."/>
            <person name="Van de Peer Y."/>
            <person name="Friml J."/>
            <person name="Beilby M."/>
            <person name="Dolan L."/>
            <person name="Kohara Y."/>
            <person name="Sugano S."/>
            <person name="Fujiyama A."/>
            <person name="Delaux P.-M."/>
            <person name="Quint M."/>
            <person name="TheiBen G."/>
            <person name="Hagemann M."/>
            <person name="Harholt J."/>
            <person name="Dunand C."/>
            <person name="Zachgo S."/>
            <person name="Langdale J."/>
            <person name="Maumus F."/>
            <person name="Straeten D.V.D."/>
            <person name="Gould S.B."/>
            <person name="Rensing S.A."/>
        </authorList>
    </citation>
    <scope>NUCLEOTIDE SEQUENCE [LARGE SCALE GENOMIC DNA]</scope>
    <source>
        <strain evidence="4 5">S276</strain>
    </source>
</reference>
<dbReference type="InterPro" id="IPR036875">
    <property type="entry name" value="Znf_CCHC_sf"/>
</dbReference>
<accession>A0A388JVL3</accession>
<keyword evidence="1" id="KW-0863">Zinc-finger</keyword>
<keyword evidence="5" id="KW-1185">Reference proteome</keyword>
<dbReference type="GO" id="GO:0003676">
    <property type="term" value="F:nucleic acid binding"/>
    <property type="evidence" value="ECO:0007669"/>
    <property type="project" value="InterPro"/>
</dbReference>
<proteinExistence type="predicted"/>
<gene>
    <name evidence="4" type="ORF">CBR_g23817</name>
</gene>
<keyword evidence="1" id="KW-0479">Metal-binding</keyword>